<dbReference type="EMBL" id="MCHX01000084">
    <property type="protein sequence ID" value="OFJ50996.1"/>
    <property type="molecule type" value="Genomic_DNA"/>
</dbReference>
<sequence length="196" mass="20865">MLPGTARTAAQHRILDAAMDLVGEHGVGGTSLQMIADAVGVTKAAVYHQFNTKNEIVIAMTERELASLVEPLADAEAEPDRTRARTVLLLRVIDVAVARRRWIGTLTNDPVVVRLLSEHPPFTAFVGRLYGVLLGERDDAGANEAGADDTEDRVAAAVVSAAIAGSVVNPVVSDVDDDTLRTVLGRIIRRVLDLPG</sequence>
<evidence type="ECO:0000256" key="3">
    <source>
        <dbReference type="ARBA" id="ARBA00023163"/>
    </source>
</evidence>
<dbReference type="PRINTS" id="PR00455">
    <property type="entry name" value="HTHTETR"/>
</dbReference>
<name>A0A1E8PY09_9MYCO</name>
<evidence type="ECO:0000256" key="2">
    <source>
        <dbReference type="ARBA" id="ARBA00023125"/>
    </source>
</evidence>
<evidence type="ECO:0000256" key="4">
    <source>
        <dbReference type="PROSITE-ProRule" id="PRU00335"/>
    </source>
</evidence>
<dbReference type="InterPro" id="IPR050109">
    <property type="entry name" value="HTH-type_TetR-like_transc_reg"/>
</dbReference>
<evidence type="ECO:0000256" key="1">
    <source>
        <dbReference type="ARBA" id="ARBA00023015"/>
    </source>
</evidence>
<dbReference type="PANTHER" id="PTHR30055">
    <property type="entry name" value="HTH-TYPE TRANSCRIPTIONAL REGULATOR RUTR"/>
    <property type="match status" value="1"/>
</dbReference>
<dbReference type="Gene3D" id="1.10.357.10">
    <property type="entry name" value="Tetracycline Repressor, domain 2"/>
    <property type="match status" value="1"/>
</dbReference>
<keyword evidence="7" id="KW-1185">Reference proteome</keyword>
<dbReference type="PROSITE" id="PS50977">
    <property type="entry name" value="HTH_TETR_2"/>
    <property type="match status" value="1"/>
</dbReference>
<dbReference type="Pfam" id="PF00440">
    <property type="entry name" value="TetR_N"/>
    <property type="match status" value="1"/>
</dbReference>
<feature type="DNA-binding region" description="H-T-H motif" evidence="4">
    <location>
        <begin position="31"/>
        <end position="50"/>
    </location>
</feature>
<dbReference type="Proteomes" id="UP000178953">
    <property type="component" value="Unassembled WGS sequence"/>
</dbReference>
<dbReference type="RefSeq" id="WP_070355796.1">
    <property type="nucleotide sequence ID" value="NZ_MCHX01000084.1"/>
</dbReference>
<keyword evidence="3" id="KW-0804">Transcription</keyword>
<protein>
    <submittedName>
        <fullName evidence="6">TetR family transcriptional regulator</fullName>
    </submittedName>
</protein>
<dbReference type="InterPro" id="IPR001647">
    <property type="entry name" value="HTH_TetR"/>
</dbReference>
<evidence type="ECO:0000259" key="5">
    <source>
        <dbReference type="PROSITE" id="PS50977"/>
    </source>
</evidence>
<gene>
    <name evidence="6" type="ORF">BEL07_25140</name>
</gene>
<reference evidence="6 7" key="1">
    <citation type="submission" date="2016-09" db="EMBL/GenBank/DDBJ databases">
        <title>genome sequence of Mycobacterium sp. 739 SCH.</title>
        <authorList>
            <person name="Greninger A.L."/>
            <person name="Qin X."/>
            <person name="Jerome K."/>
            <person name="Vora S."/>
            <person name="Quinn K."/>
        </authorList>
    </citation>
    <scope>NUCLEOTIDE SEQUENCE [LARGE SCALE GENOMIC DNA]</scope>
    <source>
        <strain evidence="6 7">SCH</strain>
    </source>
</reference>
<dbReference type="InterPro" id="IPR009057">
    <property type="entry name" value="Homeodomain-like_sf"/>
</dbReference>
<evidence type="ECO:0000313" key="7">
    <source>
        <dbReference type="Proteomes" id="UP000178953"/>
    </source>
</evidence>
<dbReference type="GO" id="GO:0003700">
    <property type="term" value="F:DNA-binding transcription factor activity"/>
    <property type="evidence" value="ECO:0007669"/>
    <property type="project" value="TreeGrafter"/>
</dbReference>
<feature type="domain" description="HTH tetR-type" evidence="5">
    <location>
        <begin position="8"/>
        <end position="68"/>
    </location>
</feature>
<proteinExistence type="predicted"/>
<dbReference type="PANTHER" id="PTHR30055:SF234">
    <property type="entry name" value="HTH-TYPE TRANSCRIPTIONAL REGULATOR BETI"/>
    <property type="match status" value="1"/>
</dbReference>
<accession>A0A1E8PY09</accession>
<dbReference type="GO" id="GO:0000976">
    <property type="term" value="F:transcription cis-regulatory region binding"/>
    <property type="evidence" value="ECO:0007669"/>
    <property type="project" value="TreeGrafter"/>
</dbReference>
<keyword evidence="1" id="KW-0805">Transcription regulation</keyword>
<keyword evidence="2 4" id="KW-0238">DNA-binding</keyword>
<comment type="caution">
    <text evidence="6">The sequence shown here is derived from an EMBL/GenBank/DDBJ whole genome shotgun (WGS) entry which is preliminary data.</text>
</comment>
<organism evidence="6 7">
    <name type="scientific">Mycolicibacterium grossiae</name>
    <dbReference type="NCBI Taxonomy" id="1552759"/>
    <lineage>
        <taxon>Bacteria</taxon>
        <taxon>Bacillati</taxon>
        <taxon>Actinomycetota</taxon>
        <taxon>Actinomycetes</taxon>
        <taxon>Mycobacteriales</taxon>
        <taxon>Mycobacteriaceae</taxon>
        <taxon>Mycolicibacterium</taxon>
    </lineage>
</organism>
<dbReference type="SUPFAM" id="SSF46689">
    <property type="entry name" value="Homeodomain-like"/>
    <property type="match status" value="1"/>
</dbReference>
<evidence type="ECO:0000313" key="6">
    <source>
        <dbReference type="EMBL" id="OFJ50996.1"/>
    </source>
</evidence>
<dbReference type="AlphaFoldDB" id="A0A1E8PY09"/>